<dbReference type="Proteomes" id="UP000001480">
    <property type="component" value="Segment"/>
</dbReference>
<evidence type="ECO:0000313" key="2">
    <source>
        <dbReference type="Proteomes" id="UP000001480"/>
    </source>
</evidence>
<protein>
    <submittedName>
        <fullName evidence="1">p33</fullName>
    </submittedName>
</protein>
<dbReference type="EMBL" id="EU717894">
    <property type="protein sequence ID" value="ACE75773.1"/>
    <property type="molecule type" value="Genomic_DNA"/>
</dbReference>
<dbReference type="RefSeq" id="YP_002922647.1">
    <property type="nucleotide sequence ID" value="NC_012742.1"/>
</dbReference>
<keyword evidence="2" id="KW-1185">Reference proteome</keyword>
<evidence type="ECO:0000313" key="1">
    <source>
        <dbReference type="EMBL" id="ACE75773.1"/>
    </source>
</evidence>
<dbReference type="GeneID" id="7943857"/>
<dbReference type="KEGG" id="vg:7943857"/>
<sequence>MSASRRFRDSSDDCRCQWTIILRDDSEARCGRRHVDGVLCTQHAKILAVLKFDCCGGNDEFPPAHCADCSGQADQQAKPEAQP</sequence>
<proteinExistence type="predicted"/>
<reference evidence="1 2" key="1">
    <citation type="journal article" date="2009" name="Appl. Environ. Microbiol.">
        <title>Genomic characterization of the intron-containing T7-like phage phiL7 of Xanthomonas campestris.</title>
        <authorList>
            <person name="Lee C.N."/>
            <person name="Lin J.W."/>
            <person name="Weng S.F."/>
            <person name="Tseng Y.H."/>
        </authorList>
    </citation>
    <scope>NUCLEOTIDE SEQUENCE</scope>
</reference>
<name>C4ML33_9CAUD</name>
<accession>C4ML33</accession>
<organism evidence="1 2">
    <name type="scientific">Xanthomonas phage phiL7</name>
    <dbReference type="NCBI Taxonomy" id="538979"/>
    <lineage>
        <taxon>Viruses</taxon>
        <taxon>Duplodnaviria</taxon>
        <taxon>Heunggongvirae</taxon>
        <taxon>Uroviricota</taxon>
        <taxon>Caudoviricetes</taxon>
        <taxon>Eisenstarkvirus</taxon>
        <taxon>Eisenstarkvirus L7</taxon>
    </lineage>
</organism>